<evidence type="ECO:0000256" key="2">
    <source>
        <dbReference type="ARBA" id="ARBA00022527"/>
    </source>
</evidence>
<dbReference type="Gene3D" id="1.10.510.10">
    <property type="entry name" value="Transferase(Phosphotransferase) domain 1"/>
    <property type="match status" value="1"/>
</dbReference>
<comment type="catalytic activity">
    <reaction evidence="8">
        <text>L-seryl-[protein] + ATP = O-phospho-L-seryl-[protein] + ADP + H(+)</text>
        <dbReference type="Rhea" id="RHEA:17989"/>
        <dbReference type="Rhea" id="RHEA-COMP:9863"/>
        <dbReference type="Rhea" id="RHEA-COMP:11604"/>
        <dbReference type="ChEBI" id="CHEBI:15378"/>
        <dbReference type="ChEBI" id="CHEBI:29999"/>
        <dbReference type="ChEBI" id="CHEBI:30616"/>
        <dbReference type="ChEBI" id="CHEBI:83421"/>
        <dbReference type="ChEBI" id="CHEBI:456216"/>
        <dbReference type="EC" id="2.7.11.1"/>
    </reaction>
</comment>
<evidence type="ECO:0000313" key="11">
    <source>
        <dbReference type="EMBL" id="EMS49306.1"/>
    </source>
</evidence>
<dbReference type="InterPro" id="IPR011009">
    <property type="entry name" value="Kinase-like_dom_sf"/>
</dbReference>
<dbReference type="EC" id="2.7.11.1" evidence="1"/>
<dbReference type="GO" id="GO:0005524">
    <property type="term" value="F:ATP binding"/>
    <property type="evidence" value="ECO:0007669"/>
    <property type="project" value="UniProtKB-UniRule"/>
</dbReference>
<evidence type="ECO:0000256" key="8">
    <source>
        <dbReference type="ARBA" id="ARBA00048679"/>
    </source>
</evidence>
<feature type="domain" description="Protein kinase" evidence="10">
    <location>
        <begin position="31"/>
        <end position="312"/>
    </location>
</feature>
<keyword evidence="11" id="KW-0675">Receptor</keyword>
<dbReference type="PROSITE" id="PS50011">
    <property type="entry name" value="PROTEIN_KINASE_DOM"/>
    <property type="match status" value="1"/>
</dbReference>
<keyword evidence="4 9" id="KW-0547">Nucleotide-binding</keyword>
<dbReference type="EMBL" id="KD244546">
    <property type="protein sequence ID" value="EMS49306.1"/>
    <property type="molecule type" value="Genomic_DNA"/>
</dbReference>
<comment type="similarity">
    <text evidence="9">Belongs to the protein kinase superfamily.</text>
</comment>
<evidence type="ECO:0000256" key="6">
    <source>
        <dbReference type="ARBA" id="ARBA00022840"/>
    </source>
</evidence>
<dbReference type="PANTHER" id="PTHR45707">
    <property type="entry name" value="C2 CALCIUM/LIPID-BINDING PLANT PHOSPHORIBOSYLTRANSFERASE FAMILY PROTEIN"/>
    <property type="match status" value="1"/>
</dbReference>
<dbReference type="PROSITE" id="PS00108">
    <property type="entry name" value="PROTEIN_KINASE_ST"/>
    <property type="match status" value="1"/>
</dbReference>
<dbReference type="PANTHER" id="PTHR45707:SF79">
    <property type="entry name" value="PROTEIN KINASE DOMAIN-CONTAINING PROTEIN"/>
    <property type="match status" value="1"/>
</dbReference>
<keyword evidence="3" id="KW-0808">Transferase</keyword>
<evidence type="ECO:0000256" key="4">
    <source>
        <dbReference type="ARBA" id="ARBA00022741"/>
    </source>
</evidence>
<dbReference type="GO" id="GO:0004674">
    <property type="term" value="F:protein serine/threonine kinase activity"/>
    <property type="evidence" value="ECO:0007669"/>
    <property type="project" value="UniProtKB-KW"/>
</dbReference>
<dbReference type="InterPro" id="IPR008271">
    <property type="entry name" value="Ser/Thr_kinase_AS"/>
</dbReference>
<evidence type="ECO:0000256" key="9">
    <source>
        <dbReference type="RuleBase" id="RU000304"/>
    </source>
</evidence>
<evidence type="ECO:0000256" key="3">
    <source>
        <dbReference type="ARBA" id="ARBA00022679"/>
    </source>
</evidence>
<dbReference type="SUPFAM" id="SSF56112">
    <property type="entry name" value="Protein kinase-like (PK-like)"/>
    <property type="match status" value="1"/>
</dbReference>
<keyword evidence="2 9" id="KW-0723">Serine/threonine-protein kinase</keyword>
<keyword evidence="6 9" id="KW-0067">ATP-binding</keyword>
<dbReference type="STRING" id="4572.M7YQL4"/>
<protein>
    <recommendedName>
        <fullName evidence="1">non-specific serine/threonine protein kinase</fullName>
        <ecNumber evidence="1">2.7.11.1</ecNumber>
    </recommendedName>
</protein>
<organism evidence="11">
    <name type="scientific">Triticum urartu</name>
    <name type="common">Red wild einkorn</name>
    <name type="synonym">Crithodium urartu</name>
    <dbReference type="NCBI Taxonomy" id="4572"/>
    <lineage>
        <taxon>Eukaryota</taxon>
        <taxon>Viridiplantae</taxon>
        <taxon>Streptophyta</taxon>
        <taxon>Embryophyta</taxon>
        <taxon>Tracheophyta</taxon>
        <taxon>Spermatophyta</taxon>
        <taxon>Magnoliopsida</taxon>
        <taxon>Liliopsida</taxon>
        <taxon>Poales</taxon>
        <taxon>Poaceae</taxon>
        <taxon>BOP clade</taxon>
        <taxon>Pooideae</taxon>
        <taxon>Triticodae</taxon>
        <taxon>Triticeae</taxon>
        <taxon>Triticinae</taxon>
        <taxon>Triticum</taxon>
    </lineage>
</organism>
<dbReference type="SMART" id="SM00220">
    <property type="entry name" value="S_TKc"/>
    <property type="match status" value="1"/>
</dbReference>
<dbReference type="Gene3D" id="3.30.200.20">
    <property type="entry name" value="Phosphorylase Kinase, domain 1"/>
    <property type="match status" value="1"/>
</dbReference>
<evidence type="ECO:0000256" key="5">
    <source>
        <dbReference type="ARBA" id="ARBA00022777"/>
    </source>
</evidence>
<dbReference type="AlphaFoldDB" id="M7YQL4"/>
<comment type="catalytic activity">
    <reaction evidence="7">
        <text>L-threonyl-[protein] + ATP = O-phospho-L-threonyl-[protein] + ADP + H(+)</text>
        <dbReference type="Rhea" id="RHEA:46608"/>
        <dbReference type="Rhea" id="RHEA-COMP:11060"/>
        <dbReference type="Rhea" id="RHEA-COMP:11605"/>
        <dbReference type="ChEBI" id="CHEBI:15378"/>
        <dbReference type="ChEBI" id="CHEBI:30013"/>
        <dbReference type="ChEBI" id="CHEBI:30616"/>
        <dbReference type="ChEBI" id="CHEBI:61977"/>
        <dbReference type="ChEBI" id="CHEBI:456216"/>
        <dbReference type="EC" id="2.7.11.1"/>
    </reaction>
</comment>
<dbReference type="OMA" id="SMEPTHI"/>
<name>M7YQL4_TRIUA</name>
<evidence type="ECO:0000256" key="7">
    <source>
        <dbReference type="ARBA" id="ARBA00047899"/>
    </source>
</evidence>
<dbReference type="InterPro" id="IPR000719">
    <property type="entry name" value="Prot_kinase_dom"/>
</dbReference>
<dbReference type="FunFam" id="1.10.510.10:FF:001023">
    <property type="entry name" value="Os07g0541700 protein"/>
    <property type="match status" value="1"/>
</dbReference>
<accession>M7YQL4</accession>
<dbReference type="Pfam" id="PF00069">
    <property type="entry name" value="Pkinase"/>
    <property type="match status" value="1"/>
</dbReference>
<gene>
    <name evidence="11" type="ORF">TRIUR3_03623</name>
</gene>
<reference evidence="11" key="1">
    <citation type="journal article" date="2013" name="Nature">
        <title>Draft genome of the wheat A-genome progenitor Triticum urartu.</title>
        <authorList>
            <person name="Ling H.Q."/>
            <person name="Zhao S."/>
            <person name="Liu D."/>
            <person name="Wang J."/>
            <person name="Sun H."/>
            <person name="Zhang C."/>
            <person name="Fan H."/>
            <person name="Li D."/>
            <person name="Dong L."/>
            <person name="Tao Y."/>
            <person name="Gao C."/>
            <person name="Wu H."/>
            <person name="Li Y."/>
            <person name="Cui Y."/>
            <person name="Guo X."/>
            <person name="Zheng S."/>
            <person name="Wang B."/>
            <person name="Yu K."/>
            <person name="Liang Q."/>
            <person name="Yang W."/>
            <person name="Lou X."/>
            <person name="Chen J."/>
            <person name="Feng M."/>
            <person name="Jian J."/>
            <person name="Zhang X."/>
            <person name="Luo G."/>
            <person name="Jiang Y."/>
            <person name="Liu J."/>
            <person name="Wang Z."/>
            <person name="Sha Y."/>
            <person name="Zhang B."/>
            <person name="Wu H."/>
            <person name="Tang D."/>
            <person name="Shen Q."/>
            <person name="Xue P."/>
            <person name="Zou S."/>
            <person name="Wang X."/>
            <person name="Liu X."/>
            <person name="Wang F."/>
            <person name="Yang Y."/>
            <person name="An X."/>
            <person name="Dong Z."/>
            <person name="Zhang K."/>
            <person name="Zhang X."/>
            <person name="Luo M.C."/>
            <person name="Dvorak J."/>
            <person name="Tong Y."/>
            <person name="Wang J."/>
            <person name="Yang H."/>
            <person name="Li Z."/>
            <person name="Wang D."/>
            <person name="Zhang A."/>
            <person name="Wang J."/>
        </authorList>
    </citation>
    <scope>NUCLEOTIDE SEQUENCE</scope>
</reference>
<proteinExistence type="inferred from homology"/>
<sequence length="312" mass="34913">MEENILERILEGSMKPTNLPLETLRKITDDFSEDRIIGEGGFGTVYKGVIANGIVAVKKIRSSMTVNQKLFRREVDNQMDVNHENVVRFLGLCSHTVETPMKNPESHGYIYVEIRERLLCFEYVSNGSLDKYITDELRGLEWNTRYQIIKGICTGLHYLHMEKHILHMDLKPANILLDNRMVPKITDFGLSRPLENSETMTTNHFSSPGYSAPENLFGRGTMSVKSDMYSLGAIIVELVTGCKDVPDNNNTAGKTSQFRGRITGIATCLLSLLLLSLLLSAPGGTDHQGGTAYMVAGIAGEERARWNLRISR</sequence>
<keyword evidence="5 11" id="KW-0418">Kinase</keyword>
<evidence type="ECO:0000259" key="10">
    <source>
        <dbReference type="PROSITE" id="PS50011"/>
    </source>
</evidence>
<dbReference type="PROSITE" id="PS00107">
    <property type="entry name" value="PROTEIN_KINASE_ATP"/>
    <property type="match status" value="1"/>
</dbReference>
<dbReference type="InterPro" id="IPR017441">
    <property type="entry name" value="Protein_kinase_ATP_BS"/>
</dbReference>
<evidence type="ECO:0000256" key="1">
    <source>
        <dbReference type="ARBA" id="ARBA00012513"/>
    </source>
</evidence>